<reference evidence="2 3" key="1">
    <citation type="journal article" date="2012" name="J. Bacteriol.">
        <title>Complete Genome Sequence of Flavobacterium indicum GPSTA100-9T, Isolated from Warm Spring Water.</title>
        <authorList>
            <person name="Barbier P."/>
            <person name="Houel A."/>
            <person name="Loux V."/>
            <person name="Poulain J."/>
            <person name="Bernardet J.F."/>
            <person name="Touchon M."/>
            <person name="Duchaud E."/>
        </authorList>
    </citation>
    <scope>NUCLEOTIDE SEQUENCE [LARGE SCALE GENOMIC DNA]</scope>
    <source>
        <strain evidence="3">DSM 17447 / CIP 109464 / GPTSA100-9</strain>
    </source>
</reference>
<dbReference type="STRING" id="1094466.KQS_07760"/>
<dbReference type="PATRIC" id="fig|1094466.5.peg.1523"/>
<sequence length="87" mass="9738">MRNLKSLTEFREENKNLDALSMKNVNGGIAIADDSSFVCESRPTQADWNCADSESRTKRDGGDWGNWAKTGTEQPDGSWSTEYQMPC</sequence>
<gene>
    <name evidence="2" type="ordered locus">KQS_07760</name>
</gene>
<dbReference type="AlphaFoldDB" id="H8XSV8"/>
<accession>H8XSV8</accession>
<evidence type="ECO:0000313" key="3">
    <source>
        <dbReference type="Proteomes" id="UP000007599"/>
    </source>
</evidence>
<feature type="compositionally biased region" description="Polar residues" evidence="1">
    <location>
        <begin position="69"/>
        <end position="87"/>
    </location>
</feature>
<evidence type="ECO:0000313" key="2">
    <source>
        <dbReference type="EMBL" id="CCG53500.1"/>
    </source>
</evidence>
<dbReference type="Proteomes" id="UP000007599">
    <property type="component" value="Chromosome I"/>
</dbReference>
<dbReference type="EMBL" id="HE774682">
    <property type="protein sequence ID" value="CCG53500.1"/>
    <property type="molecule type" value="Genomic_DNA"/>
</dbReference>
<evidence type="ECO:0000256" key="1">
    <source>
        <dbReference type="SAM" id="MobiDB-lite"/>
    </source>
</evidence>
<feature type="compositionally biased region" description="Basic and acidic residues" evidence="1">
    <location>
        <begin position="53"/>
        <end position="62"/>
    </location>
</feature>
<feature type="region of interest" description="Disordered" evidence="1">
    <location>
        <begin position="49"/>
        <end position="87"/>
    </location>
</feature>
<name>H8XSV8_FLAIG</name>
<keyword evidence="3" id="KW-1185">Reference proteome</keyword>
<dbReference type="RefSeq" id="WP_014388623.1">
    <property type="nucleotide sequence ID" value="NC_017025.1"/>
</dbReference>
<proteinExistence type="predicted"/>
<dbReference type="HOGENOM" id="CLU_2478803_0_0_10"/>
<reference evidence="3" key="2">
    <citation type="submission" date="2012-03" db="EMBL/GenBank/DDBJ databases">
        <title>Complete genome sequence of Flavobacterium indicum GPTSA100-9T, isolated from warm spring water.</title>
        <authorList>
            <person name="Barbier P."/>
            <person name="Houel A."/>
            <person name="Loux V."/>
            <person name="Poulain J."/>
            <person name="Bernardet J.-F."/>
            <person name="Touchon M."/>
            <person name="Duchaud E."/>
        </authorList>
    </citation>
    <scope>NUCLEOTIDE SEQUENCE [LARGE SCALE GENOMIC DNA]</scope>
    <source>
        <strain evidence="3">DSM 17447 / CIP 109464 / GPTSA100-9</strain>
    </source>
</reference>
<dbReference type="KEGG" id="fin:KQS_07760"/>
<organism evidence="2 3">
    <name type="scientific">Flavobacterium indicum (strain DSM 17447 / CIP 109464 / GPTSA100-9)</name>
    <dbReference type="NCBI Taxonomy" id="1094466"/>
    <lineage>
        <taxon>Bacteria</taxon>
        <taxon>Pseudomonadati</taxon>
        <taxon>Bacteroidota</taxon>
        <taxon>Flavobacteriia</taxon>
        <taxon>Flavobacteriales</taxon>
        <taxon>Flavobacteriaceae</taxon>
        <taxon>Flavobacterium</taxon>
    </lineage>
</organism>
<protein>
    <submittedName>
        <fullName evidence="2">Uncharacterized protein</fullName>
    </submittedName>
</protein>